<feature type="region of interest" description="Disordered" evidence="1">
    <location>
        <begin position="395"/>
        <end position="572"/>
    </location>
</feature>
<sequence>MASGIPYFDNACIAGSSNGFSVYLAGVVPELNGRLSLYNISLANIDSPQVSLINSSTNTTTQWRSSLEKACMSFPYYRSVTDSPIMIVQFGPLGSGFHTYANSSGLKDDIRTVPFNDTTLISSKLFAQTGSVSELNWMVAYTEMGNSYGFAPWLAIRYNATSGGTNTFNLVQTAALPKSPFLAVGTFTESLYPPSQGYLTVFDTASSGIIYSAINSGSGELRDSVIALANLKPVVMGGVTLTRSAVSVTMSKVGYILDSASDGSVVMYMIDPSTTSTLQRVPVTGKVPRFQSVFTAAVMNKFIITYSSPRTGSGVAQPVINRFNVALGSWEGPNLVTPPPVTTTSSVSVTPSPTSITPKAESSGSSTGAIIGGAVGGVVVLALLVFLFIRHRRKSSNKDAPAKDQYHSAATKEPETQSSQAQSPAMAHMNSQPMFISQQQQQQQQQQFQQQQQQHQPQQQYYQPQQYQLPQQYQQQQQQQQQGGLVHQMVPVSPVPSTSTSHPHHQSMIFQPSPSQQSTGYAYAPPTIIPQTSPHQQVQQQHQSVFFQPQTTTSPATSPTYTQSNQSNTTPQ</sequence>
<evidence type="ECO:0000313" key="4">
    <source>
        <dbReference type="Proteomes" id="UP000780801"/>
    </source>
</evidence>
<dbReference type="AlphaFoldDB" id="A0A9P6KI94"/>
<feature type="compositionally biased region" description="Basic and acidic residues" evidence="1">
    <location>
        <begin position="396"/>
        <end position="415"/>
    </location>
</feature>
<evidence type="ECO:0000313" key="3">
    <source>
        <dbReference type="EMBL" id="KAF9585732.1"/>
    </source>
</evidence>
<evidence type="ECO:0000256" key="2">
    <source>
        <dbReference type="SAM" id="Phobius"/>
    </source>
</evidence>
<feature type="compositionally biased region" description="Low complexity" evidence="1">
    <location>
        <begin position="490"/>
        <end position="501"/>
    </location>
</feature>
<protein>
    <submittedName>
        <fullName evidence="3">Uncharacterized protein</fullName>
    </submittedName>
</protein>
<accession>A0A9P6KI94</accession>
<keyword evidence="2" id="KW-0812">Transmembrane</keyword>
<reference evidence="3" key="1">
    <citation type="journal article" date="2020" name="Fungal Divers.">
        <title>Resolving the Mortierellaceae phylogeny through synthesis of multi-gene phylogenetics and phylogenomics.</title>
        <authorList>
            <person name="Vandepol N."/>
            <person name="Liber J."/>
            <person name="Desiro A."/>
            <person name="Na H."/>
            <person name="Kennedy M."/>
            <person name="Barry K."/>
            <person name="Grigoriev I.V."/>
            <person name="Miller A.N."/>
            <person name="O'Donnell K."/>
            <person name="Stajich J.E."/>
            <person name="Bonito G."/>
        </authorList>
    </citation>
    <scope>NUCLEOTIDE SEQUENCE</scope>
    <source>
        <strain evidence="3">KOD1015</strain>
    </source>
</reference>
<evidence type="ECO:0000256" key="1">
    <source>
        <dbReference type="SAM" id="MobiDB-lite"/>
    </source>
</evidence>
<dbReference type="EMBL" id="JAABOA010000131">
    <property type="protein sequence ID" value="KAF9585732.1"/>
    <property type="molecule type" value="Genomic_DNA"/>
</dbReference>
<organism evidence="3 4">
    <name type="scientific">Lunasporangiospora selenospora</name>
    <dbReference type="NCBI Taxonomy" id="979761"/>
    <lineage>
        <taxon>Eukaryota</taxon>
        <taxon>Fungi</taxon>
        <taxon>Fungi incertae sedis</taxon>
        <taxon>Mucoromycota</taxon>
        <taxon>Mortierellomycotina</taxon>
        <taxon>Mortierellomycetes</taxon>
        <taxon>Mortierellales</taxon>
        <taxon>Mortierellaceae</taxon>
        <taxon>Lunasporangiospora</taxon>
    </lineage>
</organism>
<feature type="compositionally biased region" description="Polar residues" evidence="1">
    <location>
        <begin position="508"/>
        <end position="520"/>
    </location>
</feature>
<feature type="transmembrane region" description="Helical" evidence="2">
    <location>
        <begin position="368"/>
        <end position="389"/>
    </location>
</feature>
<feature type="compositionally biased region" description="Polar residues" evidence="1">
    <location>
        <begin position="356"/>
        <end position="366"/>
    </location>
</feature>
<feature type="compositionally biased region" description="Polar residues" evidence="1">
    <location>
        <begin position="416"/>
        <end position="437"/>
    </location>
</feature>
<keyword evidence="2" id="KW-0472">Membrane</keyword>
<dbReference type="Proteomes" id="UP000780801">
    <property type="component" value="Unassembled WGS sequence"/>
</dbReference>
<feature type="region of interest" description="Disordered" evidence="1">
    <location>
        <begin position="334"/>
        <end position="366"/>
    </location>
</feature>
<feature type="compositionally biased region" description="Low complexity" evidence="1">
    <location>
        <begin position="531"/>
        <end position="564"/>
    </location>
</feature>
<gene>
    <name evidence="3" type="ORF">BGW38_001030</name>
</gene>
<name>A0A9P6KI94_9FUNG</name>
<keyword evidence="2" id="KW-1133">Transmembrane helix</keyword>
<comment type="caution">
    <text evidence="3">The sequence shown here is derived from an EMBL/GenBank/DDBJ whole genome shotgun (WGS) entry which is preliminary data.</text>
</comment>
<feature type="compositionally biased region" description="Low complexity" evidence="1">
    <location>
        <begin position="438"/>
        <end position="482"/>
    </location>
</feature>
<keyword evidence="4" id="KW-1185">Reference proteome</keyword>
<dbReference type="OrthoDB" id="2431312at2759"/>
<feature type="compositionally biased region" description="Low complexity" evidence="1">
    <location>
        <begin position="342"/>
        <end position="355"/>
    </location>
</feature>
<proteinExistence type="predicted"/>